<evidence type="ECO:0000256" key="4">
    <source>
        <dbReference type="ARBA" id="ARBA00023015"/>
    </source>
</evidence>
<keyword evidence="13" id="KW-1185">Reference proteome</keyword>
<dbReference type="AlphaFoldDB" id="A0A0D2ETK6"/>
<evidence type="ECO:0000313" key="12">
    <source>
        <dbReference type="EMBL" id="KIW58070.1"/>
    </source>
</evidence>
<evidence type="ECO:0000256" key="9">
    <source>
        <dbReference type="SAM" id="MobiDB-lite"/>
    </source>
</evidence>
<dbReference type="SMART" id="SM00355">
    <property type="entry name" value="ZnF_C2H2"/>
    <property type="match status" value="2"/>
</dbReference>
<accession>A0A0D2ETK6</accession>
<keyword evidence="2 8" id="KW-0863">Zinc-finger</keyword>
<dbReference type="SUPFAM" id="SSF57701">
    <property type="entry name" value="Zn2/Cys6 DNA-binding domain"/>
    <property type="match status" value="1"/>
</dbReference>
<dbReference type="HOGENOM" id="CLU_025509_0_0_1"/>
<organism evidence="12 13">
    <name type="scientific">Exophiala xenobiotica</name>
    <dbReference type="NCBI Taxonomy" id="348802"/>
    <lineage>
        <taxon>Eukaryota</taxon>
        <taxon>Fungi</taxon>
        <taxon>Dikarya</taxon>
        <taxon>Ascomycota</taxon>
        <taxon>Pezizomycotina</taxon>
        <taxon>Eurotiomycetes</taxon>
        <taxon>Chaetothyriomycetidae</taxon>
        <taxon>Chaetothyriales</taxon>
        <taxon>Herpotrichiellaceae</taxon>
        <taxon>Exophiala</taxon>
    </lineage>
</organism>
<feature type="domain" description="C2H2-type" evidence="11">
    <location>
        <begin position="43"/>
        <end position="71"/>
    </location>
</feature>
<sequence>MADIDHTSPELRQDKKCDICSRCFARSEHLARHRRTHTKEKPFTCPYCRRSFQRSDVKAVHVKKCHAAPSDHANGDVGREGSARKRVRIACDGCRKRKMRCDGNEPCAPCRSATSDCHYTVSTAPSTTPSISSQVELNNEEAQMFISNGFDTTAAESQRSRSLSFMTQHPALENQPSFDEGMEGLQTYQNPMPLSFPDQTGMPMYGTVIGNEHNTSISLQPDDLLYPVPDPDGLNDFWQMPTMNSQFWFDGSDFAWSDNFFDSNSPLLDHVLSSSMQSLTATMQEYFDRKSRAPSPSLNKASKMWYSAPPNLDDHNKDIVRVFLNIFRRHIPETFSLFKDPAVSRKNRAEYTLAVAATGGLFCTVPGSAEVAKSMYNDARRLLLASFSVRNTLDDLSTTPEDKLATVKTFILLELYGLCSGDKRSYEFVEAFHGNLIHAVQEYSQACEKSASRSRKDIDSTRLLEALYILDCYRAIVMQRPPSLSWQHVHALSQTSSPSSQVAQLYQQVLGLTDGGFTGAPVAGNDFSLASLASLTSHLWPAMYPRQNRYGADNVSVESLSLWKPDFPELACSTWLRSQGEGLNFSCLAVYHMMNIMLHANLTVLQSFAHSPPGSAARDPKKSLAAREVHAWTQDRHYKIARWHAEQMIVSVEGAFTATAKTDQQGSQQPQSRSSFSTSEPRRLPHEAPHVPYAIYYATLVLWCGAVIEERGGAHPASVQAPIARGERILSLHKVHIAQLLARVLNEIK</sequence>
<dbReference type="FunFam" id="3.30.160.60:FF:002343">
    <property type="entry name" value="Zinc finger protein 33A"/>
    <property type="match status" value="1"/>
</dbReference>
<dbReference type="GO" id="GO:0003677">
    <property type="term" value="F:DNA binding"/>
    <property type="evidence" value="ECO:0007669"/>
    <property type="project" value="UniProtKB-KW"/>
</dbReference>
<dbReference type="SUPFAM" id="SSF57667">
    <property type="entry name" value="beta-beta-alpha zinc fingers"/>
    <property type="match status" value="1"/>
</dbReference>
<dbReference type="PROSITE" id="PS00463">
    <property type="entry name" value="ZN2_CY6_FUNGAL_1"/>
    <property type="match status" value="1"/>
</dbReference>
<dbReference type="GO" id="GO:0008270">
    <property type="term" value="F:zinc ion binding"/>
    <property type="evidence" value="ECO:0007669"/>
    <property type="project" value="UniProtKB-KW"/>
</dbReference>
<dbReference type="PANTHER" id="PTHR47660:SF2">
    <property type="entry name" value="TRANSCRIPTION FACTOR WITH C2H2 AND ZN(2)-CYS(6) DNA BINDING DOMAIN (EUROFUNG)"/>
    <property type="match status" value="1"/>
</dbReference>
<dbReference type="InterPro" id="IPR036236">
    <property type="entry name" value="Znf_C2H2_sf"/>
</dbReference>
<keyword evidence="6" id="KW-0804">Transcription</keyword>
<dbReference type="InterPro" id="IPR036864">
    <property type="entry name" value="Zn2-C6_fun-type_DNA-bd_sf"/>
</dbReference>
<dbReference type="GeneID" id="25324528"/>
<evidence type="ECO:0000259" key="11">
    <source>
        <dbReference type="PROSITE" id="PS50157"/>
    </source>
</evidence>
<dbReference type="InterPro" id="IPR013087">
    <property type="entry name" value="Znf_C2H2_type"/>
</dbReference>
<dbReference type="Pfam" id="PF00172">
    <property type="entry name" value="Zn_clus"/>
    <property type="match status" value="1"/>
</dbReference>
<evidence type="ECO:0000256" key="8">
    <source>
        <dbReference type="PROSITE-ProRule" id="PRU00042"/>
    </source>
</evidence>
<dbReference type="CDD" id="cd12148">
    <property type="entry name" value="fungal_TF_MHR"/>
    <property type="match status" value="1"/>
</dbReference>
<dbReference type="STRING" id="348802.A0A0D2ETK6"/>
<dbReference type="RefSeq" id="XP_013318654.1">
    <property type="nucleotide sequence ID" value="XM_013463200.1"/>
</dbReference>
<evidence type="ECO:0000259" key="10">
    <source>
        <dbReference type="PROSITE" id="PS50048"/>
    </source>
</evidence>
<evidence type="ECO:0008006" key="14">
    <source>
        <dbReference type="Google" id="ProtNLM"/>
    </source>
</evidence>
<name>A0A0D2ETK6_9EURO</name>
<evidence type="ECO:0000256" key="6">
    <source>
        <dbReference type="ARBA" id="ARBA00023163"/>
    </source>
</evidence>
<dbReference type="EMBL" id="KN847318">
    <property type="protein sequence ID" value="KIW58070.1"/>
    <property type="molecule type" value="Genomic_DNA"/>
</dbReference>
<protein>
    <recommendedName>
        <fullName evidence="14">Zn(2)-C6 fungal-type domain-containing protein</fullName>
    </recommendedName>
</protein>
<dbReference type="Gene3D" id="4.10.240.10">
    <property type="entry name" value="Zn(2)-C6 fungal-type DNA-binding domain"/>
    <property type="match status" value="1"/>
</dbReference>
<feature type="compositionally biased region" description="Low complexity" evidence="9">
    <location>
        <begin position="664"/>
        <end position="679"/>
    </location>
</feature>
<dbReference type="Gene3D" id="3.30.160.60">
    <property type="entry name" value="Classic Zinc Finger"/>
    <property type="match status" value="2"/>
</dbReference>
<feature type="region of interest" description="Disordered" evidence="9">
    <location>
        <begin position="660"/>
        <end position="685"/>
    </location>
</feature>
<keyword evidence="3" id="KW-0862">Zinc</keyword>
<dbReference type="Pfam" id="PF04082">
    <property type="entry name" value="Fungal_trans"/>
    <property type="match status" value="1"/>
</dbReference>
<reference evidence="12 13" key="1">
    <citation type="submission" date="2015-01" db="EMBL/GenBank/DDBJ databases">
        <title>The Genome Sequence of Exophiala xenobiotica CBS118157.</title>
        <authorList>
            <consortium name="The Broad Institute Genomics Platform"/>
            <person name="Cuomo C."/>
            <person name="de Hoog S."/>
            <person name="Gorbushina A."/>
            <person name="Stielow B."/>
            <person name="Teixiera M."/>
            <person name="Abouelleil A."/>
            <person name="Chapman S.B."/>
            <person name="Priest M."/>
            <person name="Young S.K."/>
            <person name="Wortman J."/>
            <person name="Nusbaum C."/>
            <person name="Birren B."/>
        </authorList>
    </citation>
    <scope>NUCLEOTIDE SEQUENCE [LARGE SCALE GENOMIC DNA]</scope>
    <source>
        <strain evidence="12 13">CBS 118157</strain>
    </source>
</reference>
<keyword evidence="1" id="KW-0479">Metal-binding</keyword>
<dbReference type="OrthoDB" id="10018191at2759"/>
<dbReference type="PROSITE" id="PS50157">
    <property type="entry name" value="ZINC_FINGER_C2H2_2"/>
    <property type="match status" value="2"/>
</dbReference>
<keyword evidence="7" id="KW-0539">Nucleus</keyword>
<evidence type="ECO:0000313" key="13">
    <source>
        <dbReference type="Proteomes" id="UP000054342"/>
    </source>
</evidence>
<evidence type="ECO:0000256" key="2">
    <source>
        <dbReference type="ARBA" id="ARBA00022771"/>
    </source>
</evidence>
<evidence type="ECO:0000256" key="7">
    <source>
        <dbReference type="ARBA" id="ARBA00023242"/>
    </source>
</evidence>
<dbReference type="PANTHER" id="PTHR47660">
    <property type="entry name" value="TRANSCRIPTION FACTOR WITH C2H2 AND ZN(2)-CYS(6) DNA BINDING DOMAIN (EUROFUNG)-RELATED-RELATED"/>
    <property type="match status" value="1"/>
</dbReference>
<evidence type="ECO:0000256" key="3">
    <source>
        <dbReference type="ARBA" id="ARBA00022833"/>
    </source>
</evidence>
<keyword evidence="5" id="KW-0238">DNA-binding</keyword>
<dbReference type="Proteomes" id="UP000054342">
    <property type="component" value="Unassembled WGS sequence"/>
</dbReference>
<keyword evidence="4" id="KW-0805">Transcription regulation</keyword>
<dbReference type="CDD" id="cd00067">
    <property type="entry name" value="GAL4"/>
    <property type="match status" value="1"/>
</dbReference>
<evidence type="ECO:0000256" key="5">
    <source>
        <dbReference type="ARBA" id="ARBA00023125"/>
    </source>
</evidence>
<proteinExistence type="predicted"/>
<feature type="domain" description="C2H2-type" evidence="11">
    <location>
        <begin position="15"/>
        <end position="42"/>
    </location>
</feature>
<evidence type="ECO:0000256" key="1">
    <source>
        <dbReference type="ARBA" id="ARBA00022723"/>
    </source>
</evidence>
<dbReference type="PROSITE" id="PS00028">
    <property type="entry name" value="ZINC_FINGER_C2H2_1"/>
    <property type="match status" value="2"/>
</dbReference>
<dbReference type="InterPro" id="IPR001138">
    <property type="entry name" value="Zn2Cys6_DnaBD"/>
</dbReference>
<gene>
    <name evidence="12" type="ORF">PV05_02620</name>
</gene>
<dbReference type="GO" id="GO:0000981">
    <property type="term" value="F:DNA-binding transcription factor activity, RNA polymerase II-specific"/>
    <property type="evidence" value="ECO:0007669"/>
    <property type="project" value="InterPro"/>
</dbReference>
<feature type="domain" description="Zn(2)-C6 fungal-type" evidence="10">
    <location>
        <begin position="90"/>
        <end position="119"/>
    </location>
</feature>
<dbReference type="InterPro" id="IPR007219">
    <property type="entry name" value="XnlR_reg_dom"/>
</dbReference>
<dbReference type="PROSITE" id="PS50048">
    <property type="entry name" value="ZN2_CY6_FUNGAL_2"/>
    <property type="match status" value="1"/>
</dbReference>
<dbReference type="GO" id="GO:0006351">
    <property type="term" value="P:DNA-templated transcription"/>
    <property type="evidence" value="ECO:0007669"/>
    <property type="project" value="InterPro"/>
</dbReference>
<dbReference type="SMART" id="SM00066">
    <property type="entry name" value="GAL4"/>
    <property type="match status" value="1"/>
</dbReference>